<evidence type="ECO:0000313" key="1">
    <source>
        <dbReference type="EMBL" id="KAG0654296.1"/>
    </source>
</evidence>
<evidence type="ECO:0000313" key="2">
    <source>
        <dbReference type="Proteomes" id="UP000750334"/>
    </source>
</evidence>
<name>A0A9P7B1Z6_MAUEX</name>
<accession>A0A9P7B1Z6</accession>
<gene>
    <name evidence="1" type="ORF">C6P45_003455</name>
</gene>
<sequence>MLSWVSSIFNPPDEGDGDNGKYGFQMSLTLSTHPFLDEYRESVRACELEFRELKRNRGAVYIEPPRGRQNYPTVIVRSNESVSAIQAMICKTEPFHKEKEMVMDALTDTTYYGQTVYMKNEKCKEVDPTLFKPFKFGPEYSFSCVSFKQIFWNVVFIFIGFARKKHGFIEDLFFDILNWNPIGKNITSTEFLEYMSQPVVFWIRTKKEIAQNSTYYWSERGLFDRDHDLLEYRIMSNITVHDKIFKMLRDSYLEIIGRQLLDPTGQSKHMLLA</sequence>
<organism evidence="1 2">
    <name type="scientific">Maudiozyma exigua</name>
    <name type="common">Yeast</name>
    <name type="synonym">Kazachstania exigua</name>
    <dbReference type="NCBI Taxonomy" id="34358"/>
    <lineage>
        <taxon>Eukaryota</taxon>
        <taxon>Fungi</taxon>
        <taxon>Dikarya</taxon>
        <taxon>Ascomycota</taxon>
        <taxon>Saccharomycotina</taxon>
        <taxon>Saccharomycetes</taxon>
        <taxon>Saccharomycetales</taxon>
        <taxon>Saccharomycetaceae</taxon>
        <taxon>Maudiozyma</taxon>
    </lineage>
</organism>
<dbReference type="AlphaFoldDB" id="A0A9P7B1Z6"/>
<dbReference type="Proteomes" id="UP000750334">
    <property type="component" value="Unassembled WGS sequence"/>
</dbReference>
<protein>
    <submittedName>
        <fullName evidence="1">Uncharacterized protein</fullName>
    </submittedName>
</protein>
<dbReference type="EMBL" id="PUHR01000352">
    <property type="protein sequence ID" value="KAG0654296.1"/>
    <property type="molecule type" value="Genomic_DNA"/>
</dbReference>
<dbReference type="OrthoDB" id="4071850at2759"/>
<reference evidence="1 2" key="1">
    <citation type="submission" date="2020-11" db="EMBL/GenBank/DDBJ databases">
        <title>Kefir isolates.</title>
        <authorList>
            <person name="Marcisauskas S."/>
            <person name="Kim Y."/>
            <person name="Blasche S."/>
        </authorList>
    </citation>
    <scope>NUCLEOTIDE SEQUENCE [LARGE SCALE GENOMIC DNA]</scope>
    <source>
        <strain evidence="1 2">OG2</strain>
    </source>
</reference>
<keyword evidence="2" id="KW-1185">Reference proteome</keyword>
<proteinExistence type="predicted"/>
<comment type="caution">
    <text evidence="1">The sequence shown here is derived from an EMBL/GenBank/DDBJ whole genome shotgun (WGS) entry which is preliminary data.</text>
</comment>